<dbReference type="AlphaFoldDB" id="A0A2T5BSF4"/>
<accession>A0A2T5BSF4</accession>
<evidence type="ECO:0000256" key="2">
    <source>
        <dbReference type="ARBA" id="ARBA00022448"/>
    </source>
</evidence>
<comment type="subcellular location">
    <subcellularLocation>
        <location evidence="1">Membrane</location>
        <topology evidence="1">Multi-pass membrane protein</topology>
    </subcellularLocation>
</comment>
<organism evidence="7 8">
    <name type="scientific">Rhodovulum imhoffii</name>
    <dbReference type="NCBI Taxonomy" id="365340"/>
    <lineage>
        <taxon>Bacteria</taxon>
        <taxon>Pseudomonadati</taxon>
        <taxon>Pseudomonadota</taxon>
        <taxon>Alphaproteobacteria</taxon>
        <taxon>Rhodobacterales</taxon>
        <taxon>Paracoccaceae</taxon>
        <taxon>Rhodovulum</taxon>
    </lineage>
</organism>
<evidence type="ECO:0000256" key="3">
    <source>
        <dbReference type="ARBA" id="ARBA00022692"/>
    </source>
</evidence>
<dbReference type="GO" id="GO:0015141">
    <property type="term" value="F:succinate transmembrane transporter activity"/>
    <property type="evidence" value="ECO:0007669"/>
    <property type="project" value="UniProtKB-ARBA"/>
</dbReference>
<evidence type="ECO:0000256" key="4">
    <source>
        <dbReference type="ARBA" id="ARBA00022989"/>
    </source>
</evidence>
<keyword evidence="2" id="KW-0813">Transport</keyword>
<feature type="transmembrane region" description="Helical" evidence="6">
    <location>
        <begin position="471"/>
        <end position="489"/>
    </location>
</feature>
<dbReference type="Pfam" id="PF00939">
    <property type="entry name" value="Na_sulph_symp"/>
    <property type="match status" value="1"/>
</dbReference>
<sequence length="501" mass="52327">MQNTSVPLSTRPTDDPSQPIGAGRLLGLAAGPALALTTLALPVPEGLAPEGWRMVGLAAWMVVWWLSEAVPLPATALLPLIYIPMFGIDTMRAAAVHFADPLIFLFLGGFMLAAAVQNVGLHRRIALHIVAAVGDTPERIVLGFMLATAFVSMWISNTASSIMMYTVGLSVVEFVRHTARDENAVRRFGVALMLGIAYAASIGGVGTLIGTPPNAMLASFLNNTYGLEISFFTWMLVGVPVVLILLPIAWVMLSQVLFRTEAGALGKAGQIVRDEIRTLGPMTAGERLVGAVFLAAAAGWMLRMPLASLTGLPLNDAMIALSAALVLFAVPVSRRHGHYALTWDVVKGLPWNVLILFGGGLALAGGFATTGLAEWIGSAVAGIEVSTVAMILLILVAIAYLSEVTSNTASTAAFLPILGAVAVGLGLEAQVLTVPVALGASMAFMMPVATPPNAIVFSYDRMRLSDMVRAGAALKVIGIATAFAVFMLVGPDVLGFSLGDG</sequence>
<evidence type="ECO:0000256" key="5">
    <source>
        <dbReference type="ARBA" id="ARBA00023136"/>
    </source>
</evidence>
<feature type="transmembrane region" description="Helical" evidence="6">
    <location>
        <begin position="231"/>
        <end position="253"/>
    </location>
</feature>
<dbReference type="RefSeq" id="WP_107891953.1">
    <property type="nucleotide sequence ID" value="NZ_NHSI01000036.1"/>
</dbReference>
<dbReference type="OrthoDB" id="9766267at2"/>
<dbReference type="PROSITE" id="PS01271">
    <property type="entry name" value="NA_SULFATE"/>
    <property type="match status" value="1"/>
</dbReference>
<dbReference type="GO" id="GO:0005886">
    <property type="term" value="C:plasma membrane"/>
    <property type="evidence" value="ECO:0007669"/>
    <property type="project" value="TreeGrafter"/>
</dbReference>
<dbReference type="EMBL" id="QAAA01000007">
    <property type="protein sequence ID" value="PTN02275.1"/>
    <property type="molecule type" value="Genomic_DNA"/>
</dbReference>
<evidence type="ECO:0000256" key="6">
    <source>
        <dbReference type="SAM" id="Phobius"/>
    </source>
</evidence>
<evidence type="ECO:0000256" key="1">
    <source>
        <dbReference type="ARBA" id="ARBA00004141"/>
    </source>
</evidence>
<dbReference type="Proteomes" id="UP000243859">
    <property type="component" value="Unassembled WGS sequence"/>
</dbReference>
<protein>
    <submittedName>
        <fullName evidence="7">Sodium-dependent dicarboxylate transporter 2/3/5</fullName>
    </submittedName>
</protein>
<proteinExistence type="predicted"/>
<feature type="transmembrane region" description="Helical" evidence="6">
    <location>
        <begin position="288"/>
        <end position="306"/>
    </location>
</feature>
<feature type="transmembrane region" description="Helical" evidence="6">
    <location>
        <begin position="191"/>
        <end position="211"/>
    </location>
</feature>
<feature type="transmembrane region" description="Helical" evidence="6">
    <location>
        <begin position="312"/>
        <end position="332"/>
    </location>
</feature>
<dbReference type="PANTHER" id="PTHR10283">
    <property type="entry name" value="SOLUTE CARRIER FAMILY 13 MEMBER"/>
    <property type="match status" value="1"/>
</dbReference>
<dbReference type="InterPro" id="IPR031312">
    <property type="entry name" value="Na/sul_symport_CS"/>
</dbReference>
<dbReference type="NCBIfam" id="TIGR00785">
    <property type="entry name" value="dass"/>
    <property type="match status" value="1"/>
</dbReference>
<keyword evidence="4 6" id="KW-1133">Transmembrane helix</keyword>
<feature type="transmembrane region" description="Helical" evidence="6">
    <location>
        <begin position="20"/>
        <end position="43"/>
    </location>
</feature>
<name>A0A2T5BSF4_9RHOB</name>
<evidence type="ECO:0000313" key="8">
    <source>
        <dbReference type="Proteomes" id="UP000243859"/>
    </source>
</evidence>
<feature type="transmembrane region" description="Helical" evidence="6">
    <location>
        <begin position="55"/>
        <end position="82"/>
    </location>
</feature>
<keyword evidence="5 6" id="KW-0472">Membrane</keyword>
<dbReference type="CDD" id="cd01115">
    <property type="entry name" value="SLC13_permease"/>
    <property type="match status" value="1"/>
</dbReference>
<feature type="transmembrane region" description="Helical" evidence="6">
    <location>
        <begin position="413"/>
        <end position="432"/>
    </location>
</feature>
<dbReference type="InterPro" id="IPR001898">
    <property type="entry name" value="SLC13A/DASS"/>
</dbReference>
<keyword evidence="8" id="KW-1185">Reference proteome</keyword>
<evidence type="ECO:0000313" key="7">
    <source>
        <dbReference type="EMBL" id="PTN02275.1"/>
    </source>
</evidence>
<comment type="caution">
    <text evidence="7">The sequence shown here is derived from an EMBL/GenBank/DDBJ whole genome shotgun (WGS) entry which is preliminary data.</text>
</comment>
<feature type="transmembrane region" description="Helical" evidence="6">
    <location>
        <begin position="102"/>
        <end position="120"/>
    </location>
</feature>
<feature type="transmembrane region" description="Helical" evidence="6">
    <location>
        <begin position="162"/>
        <end position="179"/>
    </location>
</feature>
<gene>
    <name evidence="7" type="ORF">C8N32_10741</name>
</gene>
<reference evidence="7 8" key="1">
    <citation type="submission" date="2018-04" db="EMBL/GenBank/DDBJ databases">
        <title>Genomic Encyclopedia of Archaeal and Bacterial Type Strains, Phase II (KMG-II): from individual species to whole genera.</title>
        <authorList>
            <person name="Goeker M."/>
        </authorList>
    </citation>
    <scope>NUCLEOTIDE SEQUENCE [LARGE SCALE GENOMIC DNA]</scope>
    <source>
        <strain evidence="7 8">DSM 18064</strain>
    </source>
</reference>
<feature type="transmembrane region" description="Helical" evidence="6">
    <location>
        <begin position="438"/>
        <end position="459"/>
    </location>
</feature>
<feature type="transmembrane region" description="Helical" evidence="6">
    <location>
        <begin position="379"/>
        <end position="401"/>
    </location>
</feature>
<keyword evidence="3 6" id="KW-0812">Transmembrane</keyword>
<feature type="transmembrane region" description="Helical" evidence="6">
    <location>
        <begin position="353"/>
        <end position="373"/>
    </location>
</feature>
<dbReference type="PANTHER" id="PTHR10283:SF82">
    <property type="entry name" value="SOLUTE CARRIER FAMILY 13 MEMBER 2"/>
    <property type="match status" value="1"/>
</dbReference>